<gene>
    <name evidence="1" type="ORF">NEZAVI_LOCUS541</name>
</gene>
<keyword evidence="2" id="KW-1185">Reference proteome</keyword>
<evidence type="ECO:0000313" key="1">
    <source>
        <dbReference type="EMBL" id="CAH1389076.1"/>
    </source>
</evidence>
<accession>A0A9P0E7Y4</accession>
<proteinExistence type="predicted"/>
<name>A0A9P0E7Y4_NEZVI</name>
<dbReference type="Proteomes" id="UP001152798">
    <property type="component" value="Chromosome 1"/>
</dbReference>
<evidence type="ECO:0000313" key="2">
    <source>
        <dbReference type="Proteomes" id="UP001152798"/>
    </source>
</evidence>
<reference evidence="1" key="1">
    <citation type="submission" date="2022-01" db="EMBL/GenBank/DDBJ databases">
        <authorList>
            <person name="King R."/>
        </authorList>
    </citation>
    <scope>NUCLEOTIDE SEQUENCE</scope>
</reference>
<organism evidence="1 2">
    <name type="scientific">Nezara viridula</name>
    <name type="common">Southern green stink bug</name>
    <name type="synonym">Cimex viridulus</name>
    <dbReference type="NCBI Taxonomy" id="85310"/>
    <lineage>
        <taxon>Eukaryota</taxon>
        <taxon>Metazoa</taxon>
        <taxon>Ecdysozoa</taxon>
        <taxon>Arthropoda</taxon>
        <taxon>Hexapoda</taxon>
        <taxon>Insecta</taxon>
        <taxon>Pterygota</taxon>
        <taxon>Neoptera</taxon>
        <taxon>Paraneoptera</taxon>
        <taxon>Hemiptera</taxon>
        <taxon>Heteroptera</taxon>
        <taxon>Panheteroptera</taxon>
        <taxon>Pentatomomorpha</taxon>
        <taxon>Pentatomoidea</taxon>
        <taxon>Pentatomidae</taxon>
        <taxon>Pentatominae</taxon>
        <taxon>Nezara</taxon>
    </lineage>
</organism>
<dbReference type="EMBL" id="OV725077">
    <property type="protein sequence ID" value="CAH1389076.1"/>
    <property type="molecule type" value="Genomic_DNA"/>
</dbReference>
<sequence length="81" mass="9377">MILNALTRRNSTKSKTSWEGGRYIREADEAGVNDNEKHEIPFVINPRIYDMVADDEKFICCKKPAEFGFVANEPKLTEWIK</sequence>
<dbReference type="AlphaFoldDB" id="A0A9P0E7Y4"/>
<protein>
    <submittedName>
        <fullName evidence="1">Uncharacterized protein</fullName>
    </submittedName>
</protein>